<evidence type="ECO:0000313" key="2">
    <source>
        <dbReference type="EMBL" id="CAF9938554.1"/>
    </source>
</evidence>
<comment type="caution">
    <text evidence="2">The sequence shown here is derived from an EMBL/GenBank/DDBJ whole genome shotgun (WGS) entry which is preliminary data.</text>
</comment>
<feature type="compositionally biased region" description="Basic and acidic residues" evidence="1">
    <location>
        <begin position="108"/>
        <end position="121"/>
    </location>
</feature>
<protein>
    <submittedName>
        <fullName evidence="2">Uncharacterized protein</fullName>
    </submittedName>
</protein>
<name>A0A8H3PEB7_9LECA</name>
<dbReference type="EMBL" id="CAJPDS010000115">
    <property type="protein sequence ID" value="CAF9938554.1"/>
    <property type="molecule type" value="Genomic_DNA"/>
</dbReference>
<reference evidence="2" key="1">
    <citation type="submission" date="2021-03" db="EMBL/GenBank/DDBJ databases">
        <authorList>
            <person name="Tagirdzhanova G."/>
        </authorList>
    </citation>
    <scope>NUCLEOTIDE SEQUENCE</scope>
</reference>
<dbReference type="Proteomes" id="UP000664521">
    <property type="component" value="Unassembled WGS sequence"/>
</dbReference>
<feature type="region of interest" description="Disordered" evidence="1">
    <location>
        <begin position="1"/>
        <end position="56"/>
    </location>
</feature>
<feature type="compositionally biased region" description="Basic and acidic residues" evidence="1">
    <location>
        <begin position="1"/>
        <end position="18"/>
    </location>
</feature>
<organism evidence="2 3">
    <name type="scientific">Heterodermia speciosa</name>
    <dbReference type="NCBI Taxonomy" id="116794"/>
    <lineage>
        <taxon>Eukaryota</taxon>
        <taxon>Fungi</taxon>
        <taxon>Dikarya</taxon>
        <taxon>Ascomycota</taxon>
        <taxon>Pezizomycotina</taxon>
        <taxon>Lecanoromycetes</taxon>
        <taxon>OSLEUM clade</taxon>
        <taxon>Lecanoromycetidae</taxon>
        <taxon>Caliciales</taxon>
        <taxon>Physciaceae</taxon>
        <taxon>Heterodermia</taxon>
    </lineage>
</organism>
<feature type="region of interest" description="Disordered" evidence="1">
    <location>
        <begin position="99"/>
        <end position="136"/>
    </location>
</feature>
<dbReference type="AlphaFoldDB" id="A0A8H3PEB7"/>
<proteinExistence type="predicted"/>
<dbReference type="OrthoDB" id="3902208at2759"/>
<evidence type="ECO:0000313" key="3">
    <source>
        <dbReference type="Proteomes" id="UP000664521"/>
    </source>
</evidence>
<gene>
    <name evidence="2" type="ORF">HETSPECPRED_001107</name>
</gene>
<accession>A0A8H3PEB7</accession>
<keyword evidence="3" id="KW-1185">Reference proteome</keyword>
<sequence length="136" mass="13945">MTEEGPRVALEDNDDGKGQEAPAADQESTQQAGDAKGQDGPKNYAPRRYGEAVGDKMQSVMSPVGKPLGKGLGVVASPVGGLVDPIVGGISRSGAAFGAATGVGAGNMEHKNREEDEEMHRPYGGKEQTGENPLGL</sequence>
<evidence type="ECO:0000256" key="1">
    <source>
        <dbReference type="SAM" id="MobiDB-lite"/>
    </source>
</evidence>